<proteinExistence type="predicted"/>
<dbReference type="Proteomes" id="UP000033187">
    <property type="component" value="Chromosome 1"/>
</dbReference>
<dbReference type="KEGG" id="fil:BN1229_v1_2732"/>
<dbReference type="KEGG" id="fiy:BN1229_v1_3180"/>
<name>A0A0D6JJ57_9HYPH</name>
<keyword evidence="3" id="KW-1185">Reference proteome</keyword>
<dbReference type="EMBL" id="LN829119">
    <property type="protein sequence ID" value="CPR21736.1"/>
    <property type="molecule type" value="Genomic_DNA"/>
</dbReference>
<keyword evidence="1" id="KW-0812">Transmembrane</keyword>
<keyword evidence="1" id="KW-0472">Membrane</keyword>
<feature type="transmembrane region" description="Helical" evidence="1">
    <location>
        <begin position="18"/>
        <end position="36"/>
    </location>
</feature>
<sequence length="132" mass="14013">MCLTDRENCCSCPRMRGLLLRLLTILMIAVTCVGGGRHIAAITDAHAVPLELAHATVYVGEACGAHDCDEHGADHYGCPHAHVNCCGTLALAAIETPFTFEAQGRTSPFDLGSAVPLRQPSYLPQRPPSFAA</sequence>
<keyword evidence="1" id="KW-1133">Transmembrane helix</keyword>
<dbReference type="AlphaFoldDB" id="A0A0D6JJ57"/>
<organism evidence="2 3">
    <name type="scientific">Candidatus Filomicrobium marinum</name>
    <dbReference type="NCBI Taxonomy" id="1608628"/>
    <lineage>
        <taxon>Bacteria</taxon>
        <taxon>Pseudomonadati</taxon>
        <taxon>Pseudomonadota</taxon>
        <taxon>Alphaproteobacteria</taxon>
        <taxon>Hyphomicrobiales</taxon>
        <taxon>Hyphomicrobiaceae</taxon>
        <taxon>Filomicrobium</taxon>
    </lineage>
</organism>
<protein>
    <submittedName>
        <fullName evidence="2">Uncharacterized protein</fullName>
    </submittedName>
</protein>
<evidence type="ECO:0000313" key="2">
    <source>
        <dbReference type="EMBL" id="CPR21736.1"/>
    </source>
</evidence>
<reference evidence="3" key="1">
    <citation type="submission" date="2015-02" db="EMBL/GenBank/DDBJ databases">
        <authorList>
            <person name="Chooi Y.-H."/>
        </authorList>
    </citation>
    <scope>NUCLEOTIDE SEQUENCE [LARGE SCALE GENOMIC DNA]</scope>
    <source>
        <strain evidence="3">strain Y</strain>
    </source>
</reference>
<gene>
    <name evidence="2" type="ORF">YBN1229_v1_3180</name>
</gene>
<evidence type="ECO:0000313" key="3">
    <source>
        <dbReference type="Proteomes" id="UP000033187"/>
    </source>
</evidence>
<accession>A0A0D6JJ57</accession>
<evidence type="ECO:0000256" key="1">
    <source>
        <dbReference type="SAM" id="Phobius"/>
    </source>
</evidence>